<evidence type="ECO:0000256" key="1">
    <source>
        <dbReference type="ARBA" id="ARBA00022692"/>
    </source>
</evidence>
<feature type="transmembrane region" description="Helical" evidence="4">
    <location>
        <begin position="163"/>
        <end position="182"/>
    </location>
</feature>
<feature type="transmembrane region" description="Helical" evidence="4">
    <location>
        <begin position="75"/>
        <end position="92"/>
    </location>
</feature>
<feature type="transmembrane region" description="Helical" evidence="4">
    <location>
        <begin position="98"/>
        <end position="122"/>
    </location>
</feature>
<protein>
    <submittedName>
        <fullName evidence="6">MFS transporter</fullName>
    </submittedName>
</protein>
<dbReference type="InterPro" id="IPR036259">
    <property type="entry name" value="MFS_trans_sf"/>
</dbReference>
<feature type="transmembrane region" description="Helical" evidence="4">
    <location>
        <begin position="369"/>
        <end position="386"/>
    </location>
</feature>
<feature type="transmembrane region" description="Helical" evidence="4">
    <location>
        <begin position="7"/>
        <end position="25"/>
    </location>
</feature>
<dbReference type="PANTHER" id="PTHR23521:SF3">
    <property type="entry name" value="MFS TRANSPORTER"/>
    <property type="match status" value="1"/>
</dbReference>
<evidence type="ECO:0000256" key="3">
    <source>
        <dbReference type="ARBA" id="ARBA00023136"/>
    </source>
</evidence>
<feature type="transmembrane region" description="Helical" evidence="4">
    <location>
        <begin position="277"/>
        <end position="296"/>
    </location>
</feature>
<dbReference type="PANTHER" id="PTHR23521">
    <property type="entry name" value="TRANSPORTER MFS SUPERFAMILY"/>
    <property type="match status" value="1"/>
</dbReference>
<dbReference type="EMBL" id="JAYMGW010000001">
    <property type="protein sequence ID" value="MEC4264264.1"/>
    <property type="molecule type" value="Genomic_DNA"/>
</dbReference>
<dbReference type="PROSITE" id="PS50850">
    <property type="entry name" value="MFS"/>
    <property type="match status" value="1"/>
</dbReference>
<keyword evidence="7" id="KW-1185">Reference proteome</keyword>
<dbReference type="InterPro" id="IPR020846">
    <property type="entry name" value="MFS_dom"/>
</dbReference>
<proteinExistence type="predicted"/>
<feature type="transmembrane region" description="Helical" evidence="4">
    <location>
        <begin position="245"/>
        <end position="265"/>
    </location>
</feature>
<feature type="transmembrane region" description="Helical" evidence="4">
    <location>
        <begin position="302"/>
        <end position="326"/>
    </location>
</feature>
<reference evidence="6 7" key="1">
    <citation type="submission" date="2024-01" db="EMBL/GenBank/DDBJ databases">
        <title>The strains designed SYSU M86414 and SYSU M84420 isolated from the marine sediment in San Sha City (Hainan Province, China).</title>
        <authorList>
            <person name="Guo D."/>
        </authorList>
    </citation>
    <scope>NUCLEOTIDE SEQUENCE [LARGE SCALE GENOMIC DNA]</scope>
    <source>
        <strain evidence="6 7">SYSU M84420</strain>
    </source>
</reference>
<keyword evidence="2 4" id="KW-1133">Transmembrane helix</keyword>
<accession>A0ABU6IMK8</accession>
<comment type="caution">
    <text evidence="6">The sequence shown here is derived from an EMBL/GenBank/DDBJ whole genome shotgun (WGS) entry which is preliminary data.</text>
</comment>
<feature type="transmembrane region" description="Helical" evidence="4">
    <location>
        <begin position="338"/>
        <end position="357"/>
    </location>
</feature>
<organism evidence="6 7">
    <name type="scientific">Flagellimonas halotolerans</name>
    <dbReference type="NCBI Taxonomy" id="3112164"/>
    <lineage>
        <taxon>Bacteria</taxon>
        <taxon>Pseudomonadati</taxon>
        <taxon>Bacteroidota</taxon>
        <taxon>Flavobacteriia</taxon>
        <taxon>Flavobacteriales</taxon>
        <taxon>Flavobacteriaceae</taxon>
        <taxon>Flagellimonas</taxon>
    </lineage>
</organism>
<keyword evidence="1 4" id="KW-0812">Transmembrane</keyword>
<dbReference type="RefSeq" id="WP_326277049.1">
    <property type="nucleotide sequence ID" value="NZ_JAYKYV010000001.1"/>
</dbReference>
<evidence type="ECO:0000256" key="2">
    <source>
        <dbReference type="ARBA" id="ARBA00022989"/>
    </source>
</evidence>
<keyword evidence="3 4" id="KW-0472">Membrane</keyword>
<evidence type="ECO:0000259" key="5">
    <source>
        <dbReference type="PROSITE" id="PS50850"/>
    </source>
</evidence>
<evidence type="ECO:0000313" key="7">
    <source>
        <dbReference type="Proteomes" id="UP001355298"/>
    </source>
</evidence>
<dbReference type="InterPro" id="IPR011701">
    <property type="entry name" value="MFS"/>
</dbReference>
<evidence type="ECO:0000313" key="6">
    <source>
        <dbReference type="EMBL" id="MEC4264264.1"/>
    </source>
</evidence>
<dbReference type="SUPFAM" id="SSF103473">
    <property type="entry name" value="MFS general substrate transporter"/>
    <property type="match status" value="1"/>
</dbReference>
<gene>
    <name evidence="6" type="ORF">VOP03_02810</name>
</gene>
<feature type="transmembrane region" description="Helical" evidence="4">
    <location>
        <begin position="45"/>
        <end position="63"/>
    </location>
</feature>
<dbReference type="Proteomes" id="UP001355298">
    <property type="component" value="Unassembled WGS sequence"/>
</dbReference>
<feature type="transmembrane region" description="Helical" evidence="4">
    <location>
        <begin position="134"/>
        <end position="151"/>
    </location>
</feature>
<dbReference type="Gene3D" id="1.20.1250.20">
    <property type="entry name" value="MFS general substrate transporter like domains"/>
    <property type="match status" value="1"/>
</dbReference>
<evidence type="ECO:0000256" key="4">
    <source>
        <dbReference type="SAM" id="Phobius"/>
    </source>
</evidence>
<sequence length="394" mass="42484">MKPSKTILPIIVLSQFCCTSLWFAGNGVMRDLVATFGLSESAVGHLTSVVQFGFIVGTLLFAILSISDRFSPSKVFFSCAVLGALFNLGVIWEGNGLASILFFRFLTGFFLAGIYPVGMKIAADYYEKGLGKSLGYLVGALVVGTAFPHLLKEMTHTLSWKTVLMATSSLAVLGGALMVSLVPDGPYRKRGQQLQLSAFLKVFGNGSFRSAAFGYFGHMWELYAFWAFVPIMLQTYALVHPATTFNIPLLSFFIIGIGGLACVFGGYVAQVAGTKRVAFMVLLLSCACCLMSPLLFAQQSEVLFVSFLMFWGMVVIADSPLFSTLVAQNASPEVKGTALTIVNCFGFAITIVSIQLLNEMRTLTNSNTVYIILALGPILGLAALASKNKLQKTQ</sequence>
<dbReference type="Pfam" id="PF07690">
    <property type="entry name" value="MFS_1"/>
    <property type="match status" value="1"/>
</dbReference>
<feature type="domain" description="Major facilitator superfamily (MFS) profile" evidence="5">
    <location>
        <begin position="1"/>
        <end position="394"/>
    </location>
</feature>
<name>A0ABU6IMK8_9FLAO</name>